<dbReference type="RefSeq" id="WP_182621180.1">
    <property type="nucleotide sequence ID" value="NZ_JACIUV010000001.1"/>
</dbReference>
<dbReference type="InterPro" id="IPR011054">
    <property type="entry name" value="Rudment_hybrid_motif"/>
</dbReference>
<evidence type="ECO:0000256" key="3">
    <source>
        <dbReference type="ARBA" id="ARBA00011750"/>
    </source>
</evidence>
<evidence type="ECO:0000256" key="6">
    <source>
        <dbReference type="ARBA" id="ARBA00022516"/>
    </source>
</evidence>
<dbReference type="Gene3D" id="3.30.1490.20">
    <property type="entry name" value="ATP-grasp fold, A domain"/>
    <property type="match status" value="1"/>
</dbReference>
<comment type="catalytic activity">
    <reaction evidence="17 19">
        <text>N(6)-biotinyl-L-lysyl-[protein] + hydrogencarbonate + ATP = N(6)-carboxybiotinyl-L-lysyl-[protein] + ADP + phosphate + H(+)</text>
        <dbReference type="Rhea" id="RHEA:13501"/>
        <dbReference type="Rhea" id="RHEA-COMP:10505"/>
        <dbReference type="Rhea" id="RHEA-COMP:10506"/>
        <dbReference type="ChEBI" id="CHEBI:15378"/>
        <dbReference type="ChEBI" id="CHEBI:17544"/>
        <dbReference type="ChEBI" id="CHEBI:30616"/>
        <dbReference type="ChEBI" id="CHEBI:43474"/>
        <dbReference type="ChEBI" id="CHEBI:83144"/>
        <dbReference type="ChEBI" id="CHEBI:83145"/>
        <dbReference type="ChEBI" id="CHEBI:456216"/>
        <dbReference type="EC" id="6.3.4.14"/>
    </reaction>
</comment>
<dbReference type="Pfam" id="PF00289">
    <property type="entry name" value="Biotin_carb_N"/>
    <property type="match status" value="1"/>
</dbReference>
<keyword evidence="7 19" id="KW-0436">Ligase</keyword>
<evidence type="ECO:0000256" key="17">
    <source>
        <dbReference type="ARBA" id="ARBA00048600"/>
    </source>
</evidence>
<dbReference type="NCBIfam" id="TIGR00514">
    <property type="entry name" value="accC"/>
    <property type="match status" value="1"/>
</dbReference>
<dbReference type="Proteomes" id="UP000550609">
    <property type="component" value="Unassembled WGS sequence"/>
</dbReference>
<dbReference type="SUPFAM" id="SSF56059">
    <property type="entry name" value="Glutathione synthetase ATP-binding domain-like"/>
    <property type="match status" value="1"/>
</dbReference>
<dbReference type="Pfam" id="PF02785">
    <property type="entry name" value="Biotin_carb_C"/>
    <property type="match status" value="1"/>
</dbReference>
<gene>
    <name evidence="22" type="primary">accC</name>
    <name evidence="22" type="ORF">H4O09_01605</name>
</gene>
<keyword evidence="11 18" id="KW-0067">ATP-binding</keyword>
<dbReference type="InterPro" id="IPR005479">
    <property type="entry name" value="CPAse_ATP-bd"/>
</dbReference>
<dbReference type="EMBL" id="JACIUV010000001">
    <property type="protein sequence ID" value="MBB1115763.1"/>
    <property type="molecule type" value="Genomic_DNA"/>
</dbReference>
<dbReference type="Pfam" id="PF02786">
    <property type="entry name" value="CPSase_L_D2"/>
    <property type="match status" value="1"/>
</dbReference>
<dbReference type="FunFam" id="3.30.1490.20:FF:000018">
    <property type="entry name" value="Biotin carboxylase"/>
    <property type="match status" value="1"/>
</dbReference>
<dbReference type="InterPro" id="IPR004549">
    <property type="entry name" value="Acetyl_CoA_COase_biotin_COase"/>
</dbReference>
<evidence type="ECO:0000313" key="22">
    <source>
        <dbReference type="EMBL" id="MBB1115763.1"/>
    </source>
</evidence>
<evidence type="ECO:0000259" key="21">
    <source>
        <dbReference type="PROSITE" id="PS50979"/>
    </source>
</evidence>
<dbReference type="FunFam" id="3.40.50.20:FF:000010">
    <property type="entry name" value="Propionyl-CoA carboxylase subunit alpha"/>
    <property type="match status" value="1"/>
</dbReference>
<keyword evidence="6 19" id="KW-0444">Lipid biosynthesis</keyword>
<evidence type="ECO:0000256" key="9">
    <source>
        <dbReference type="ARBA" id="ARBA00022741"/>
    </source>
</evidence>
<organism evidence="22 23">
    <name type="scientific">Stenotrophomonas koreensis</name>
    <dbReference type="NCBI Taxonomy" id="266128"/>
    <lineage>
        <taxon>Bacteria</taxon>
        <taxon>Pseudomonadati</taxon>
        <taxon>Pseudomonadota</taxon>
        <taxon>Gammaproteobacteria</taxon>
        <taxon>Lysobacterales</taxon>
        <taxon>Lysobacteraceae</taxon>
        <taxon>Stenotrophomonas</taxon>
    </lineage>
</organism>
<reference evidence="22 23" key="1">
    <citation type="submission" date="2020-08" db="EMBL/GenBank/DDBJ databases">
        <title>Stenotrophomonas sp. W1S232.</title>
        <authorList>
            <person name="Deng Y."/>
        </authorList>
    </citation>
    <scope>NUCLEOTIDE SEQUENCE [LARGE SCALE GENOMIC DNA]</scope>
    <source>
        <strain evidence="22 23">W1S232</strain>
    </source>
</reference>
<comment type="pathway">
    <text evidence="2 19">Lipid metabolism; malonyl-CoA biosynthesis; malonyl-CoA from acetyl-CoA: step 1/1.</text>
</comment>
<evidence type="ECO:0000256" key="16">
    <source>
        <dbReference type="ARBA" id="ARBA00033786"/>
    </source>
</evidence>
<evidence type="ECO:0000256" key="1">
    <source>
        <dbReference type="ARBA" id="ARBA00003761"/>
    </source>
</evidence>
<keyword evidence="15 19" id="KW-0092">Biotin</keyword>
<evidence type="ECO:0000256" key="19">
    <source>
        <dbReference type="RuleBase" id="RU365063"/>
    </source>
</evidence>
<protein>
    <recommendedName>
        <fullName evidence="5 19">Biotin carboxylase</fullName>
        <ecNumber evidence="4 19">6.3.4.14</ecNumber>
    </recommendedName>
    <alternativeName>
        <fullName evidence="16 19">Acetyl-coenzyme A carboxylase biotin carboxylase subunit A</fullName>
    </alternativeName>
</protein>
<dbReference type="AlphaFoldDB" id="A0A7W3UXM8"/>
<evidence type="ECO:0000256" key="5">
    <source>
        <dbReference type="ARBA" id="ARBA00017242"/>
    </source>
</evidence>
<evidence type="ECO:0000256" key="10">
    <source>
        <dbReference type="ARBA" id="ARBA00022832"/>
    </source>
</evidence>
<dbReference type="InterPro" id="IPR016185">
    <property type="entry name" value="PreATP-grasp_dom_sf"/>
</dbReference>
<keyword evidence="9 18" id="KW-0547">Nucleotide-binding</keyword>
<dbReference type="GO" id="GO:0004075">
    <property type="term" value="F:biotin carboxylase activity"/>
    <property type="evidence" value="ECO:0007669"/>
    <property type="project" value="UniProtKB-EC"/>
</dbReference>
<dbReference type="SMART" id="SM00878">
    <property type="entry name" value="Biotin_carb_C"/>
    <property type="match status" value="1"/>
</dbReference>
<dbReference type="InterPro" id="IPR013815">
    <property type="entry name" value="ATP_grasp_subdomain_1"/>
</dbReference>
<dbReference type="Gene3D" id="3.30.470.20">
    <property type="entry name" value="ATP-grasp fold, B domain"/>
    <property type="match status" value="1"/>
</dbReference>
<keyword evidence="10 19" id="KW-0276">Fatty acid metabolism</keyword>
<dbReference type="InterPro" id="IPR051602">
    <property type="entry name" value="ACC_Biotin_Carboxylase"/>
</dbReference>
<keyword evidence="14 19" id="KW-0275">Fatty acid biosynthesis</keyword>
<dbReference type="NCBIfam" id="NF006367">
    <property type="entry name" value="PRK08591.1"/>
    <property type="match status" value="1"/>
</dbReference>
<dbReference type="EC" id="6.3.4.14" evidence="4 19"/>
<evidence type="ECO:0000256" key="12">
    <source>
        <dbReference type="ARBA" id="ARBA00022842"/>
    </source>
</evidence>
<comment type="function">
    <text evidence="1 19">This protein is a component of the acetyl coenzyme A carboxylase complex; first, biotin carboxylase catalyzes the carboxylation of the carrier protein and then the transcarboxylase transfers the carboxyl group to form malonyl-CoA.</text>
</comment>
<accession>A0A7W3UXM8</accession>
<keyword evidence="12" id="KW-0460">Magnesium</keyword>
<dbReference type="InterPro" id="IPR011764">
    <property type="entry name" value="Biotin_carboxylation_dom"/>
</dbReference>
<dbReference type="GO" id="GO:0006633">
    <property type="term" value="P:fatty acid biosynthetic process"/>
    <property type="evidence" value="ECO:0007669"/>
    <property type="project" value="UniProtKB-KW"/>
</dbReference>
<dbReference type="GO" id="GO:0046872">
    <property type="term" value="F:metal ion binding"/>
    <property type="evidence" value="ECO:0007669"/>
    <property type="project" value="UniProtKB-KW"/>
</dbReference>
<dbReference type="InterPro" id="IPR005482">
    <property type="entry name" value="Biotin_COase_C"/>
</dbReference>
<evidence type="ECO:0000256" key="15">
    <source>
        <dbReference type="ARBA" id="ARBA00023267"/>
    </source>
</evidence>
<comment type="caution">
    <text evidence="22">The sequence shown here is derived from an EMBL/GenBank/DDBJ whole genome shotgun (WGS) entry which is preliminary data.</text>
</comment>
<comment type="subunit">
    <text evidence="3 19">Acetyl-CoA carboxylase is a heterohexamer of biotin carboxyl carrier protein, biotin carboxylase and the two subunits of carboxyl transferase in a 2:2 complex.</text>
</comment>
<dbReference type="InterPro" id="IPR005481">
    <property type="entry name" value="BC-like_N"/>
</dbReference>
<evidence type="ECO:0000256" key="18">
    <source>
        <dbReference type="PROSITE-ProRule" id="PRU00409"/>
    </source>
</evidence>
<dbReference type="PROSITE" id="PS00866">
    <property type="entry name" value="CPSASE_1"/>
    <property type="match status" value="1"/>
</dbReference>
<evidence type="ECO:0000256" key="11">
    <source>
        <dbReference type="ARBA" id="ARBA00022840"/>
    </source>
</evidence>
<proteinExistence type="predicted"/>
<dbReference type="GO" id="GO:0005524">
    <property type="term" value="F:ATP binding"/>
    <property type="evidence" value="ECO:0007669"/>
    <property type="project" value="UniProtKB-UniRule"/>
</dbReference>
<dbReference type="PROSITE" id="PS00867">
    <property type="entry name" value="CPSASE_2"/>
    <property type="match status" value="1"/>
</dbReference>
<evidence type="ECO:0000256" key="4">
    <source>
        <dbReference type="ARBA" id="ARBA00013263"/>
    </source>
</evidence>
<dbReference type="PANTHER" id="PTHR48095:SF2">
    <property type="entry name" value="BIOTIN CARBOXYLASE, CHLOROPLASTIC"/>
    <property type="match status" value="1"/>
</dbReference>
<dbReference type="PANTHER" id="PTHR48095">
    <property type="entry name" value="PYRUVATE CARBOXYLASE SUBUNIT A"/>
    <property type="match status" value="1"/>
</dbReference>
<feature type="domain" description="ATP-grasp" evidence="20">
    <location>
        <begin position="120"/>
        <end position="317"/>
    </location>
</feature>
<dbReference type="InterPro" id="IPR011761">
    <property type="entry name" value="ATP-grasp"/>
</dbReference>
<sequence length="455" mass="49427">MIEKVVIANRGEIALRIVRACQALGIRTVAVHSTVDRNLKHVAMADESVCIGPGPSAESYLNMPRIIAAAEVTDAQAIHPGYGFLSENADFAERVEQSGFVFIGPRPETIRLMGDKVEAIRAMKAAGVPCVPGSGGPLGDDIVTNTKIAREIGYPVIIKASGGGGGRGMRVVHAEGALKSAIETTKSEAKAAFGNGEVYMEKYLENPRHVEIQVLADGQGNAIHLGERDCSMQRRHQKVVEEAPAPGISEELRAEIGKVCVDACIRIGYRGAGTFEFLFENGRFYFIEMNTRIQVEHPVTEMVTGIDLVAEQLRIASGQKLSIRQEDVVLNGHAIECRINAEDPESFMPHPGTITAFHPPGGPGVRVDTHIYAGYKVPPNYDSMIGKLIVHGPDRETAIARMRVALNETVIEGIKSNIPLQQRIMRDVGFQAGGQNIHYLEKRLAERKTKSIALT</sequence>
<dbReference type="PROSITE" id="PS50979">
    <property type="entry name" value="BC"/>
    <property type="match status" value="1"/>
</dbReference>
<evidence type="ECO:0000256" key="14">
    <source>
        <dbReference type="ARBA" id="ARBA00023160"/>
    </source>
</evidence>
<evidence type="ECO:0000259" key="20">
    <source>
        <dbReference type="PROSITE" id="PS50975"/>
    </source>
</evidence>
<name>A0A7W3UXM8_9GAMM</name>
<dbReference type="PROSITE" id="PS50975">
    <property type="entry name" value="ATP_GRASP"/>
    <property type="match status" value="1"/>
</dbReference>
<evidence type="ECO:0000256" key="7">
    <source>
        <dbReference type="ARBA" id="ARBA00022598"/>
    </source>
</evidence>
<evidence type="ECO:0000313" key="23">
    <source>
        <dbReference type="Proteomes" id="UP000550609"/>
    </source>
</evidence>
<dbReference type="Gene3D" id="3.40.50.20">
    <property type="match status" value="1"/>
</dbReference>
<evidence type="ECO:0000256" key="13">
    <source>
        <dbReference type="ARBA" id="ARBA00023098"/>
    </source>
</evidence>
<dbReference type="GO" id="GO:2001295">
    <property type="term" value="P:malonyl-CoA biosynthetic process"/>
    <property type="evidence" value="ECO:0007669"/>
    <property type="project" value="UniProtKB-UniPathway"/>
</dbReference>
<feature type="domain" description="Biotin carboxylation" evidence="21">
    <location>
        <begin position="1"/>
        <end position="445"/>
    </location>
</feature>
<evidence type="ECO:0000256" key="2">
    <source>
        <dbReference type="ARBA" id="ARBA00004956"/>
    </source>
</evidence>
<dbReference type="SUPFAM" id="SSF52440">
    <property type="entry name" value="PreATP-grasp domain"/>
    <property type="match status" value="1"/>
</dbReference>
<dbReference type="SUPFAM" id="SSF51246">
    <property type="entry name" value="Rudiment single hybrid motif"/>
    <property type="match status" value="1"/>
</dbReference>
<dbReference type="UniPathway" id="UPA00655">
    <property type="reaction ID" value="UER00711"/>
</dbReference>
<evidence type="ECO:0000256" key="8">
    <source>
        <dbReference type="ARBA" id="ARBA00022723"/>
    </source>
</evidence>
<keyword evidence="13 19" id="KW-0443">Lipid metabolism</keyword>
<keyword evidence="8" id="KW-0479">Metal-binding</keyword>